<name>A0A1M5A5Z3_9BACT</name>
<dbReference type="InterPro" id="IPR036291">
    <property type="entry name" value="NAD(P)-bd_dom_sf"/>
</dbReference>
<dbReference type="PIRSF" id="PIRSF000185">
    <property type="entry name" value="Glu_DH"/>
    <property type="match status" value="1"/>
</dbReference>
<feature type="binding site" evidence="5">
    <location>
        <position position="96"/>
    </location>
    <ligand>
        <name>substrate</name>
    </ligand>
</feature>
<dbReference type="SUPFAM" id="SSF53223">
    <property type="entry name" value="Aminoacid dehydrogenase-like, N-terminal domain"/>
    <property type="match status" value="1"/>
</dbReference>
<feature type="binding site" evidence="5">
    <location>
        <position position="364"/>
    </location>
    <ligand>
        <name>substrate</name>
    </ligand>
</feature>
<accession>A0A1M5A5Z3</accession>
<evidence type="ECO:0000256" key="7">
    <source>
        <dbReference type="RuleBase" id="RU004417"/>
    </source>
</evidence>
<dbReference type="AlphaFoldDB" id="A0A1M5A5Z3"/>
<dbReference type="RefSeq" id="WP_073042332.1">
    <property type="nucleotide sequence ID" value="NZ_FQUO01000006.1"/>
</dbReference>
<dbReference type="Pfam" id="PF00208">
    <property type="entry name" value="ELFV_dehydrog"/>
    <property type="match status" value="1"/>
</dbReference>
<evidence type="ECO:0000256" key="3">
    <source>
        <dbReference type="PIRNR" id="PIRNR000185"/>
    </source>
</evidence>
<dbReference type="Pfam" id="PF02812">
    <property type="entry name" value="ELFV_dehydrog_N"/>
    <property type="match status" value="1"/>
</dbReference>
<dbReference type="InterPro" id="IPR006097">
    <property type="entry name" value="Glu/Leu/Phe/Val/Trp_DH_dimer"/>
</dbReference>
<dbReference type="SUPFAM" id="SSF51735">
    <property type="entry name" value="NAD(P)-binding Rossmann-fold domains"/>
    <property type="match status" value="1"/>
</dbReference>
<evidence type="ECO:0000259" key="8">
    <source>
        <dbReference type="SMART" id="SM00839"/>
    </source>
</evidence>
<dbReference type="PANTHER" id="PTHR11606:SF13">
    <property type="entry name" value="GLUTAMATE DEHYDROGENASE 1, MITOCHONDRIAL"/>
    <property type="match status" value="1"/>
</dbReference>
<feature type="site" description="Important for catalysis" evidence="6">
    <location>
        <position position="150"/>
    </location>
</feature>
<dbReference type="InterPro" id="IPR006095">
    <property type="entry name" value="Glu/Leu/Phe/Val/Trp_DH"/>
</dbReference>
<dbReference type="EMBL" id="FQUO01000006">
    <property type="protein sequence ID" value="SHF25575.1"/>
    <property type="molecule type" value="Genomic_DNA"/>
</dbReference>
<dbReference type="Proteomes" id="UP000184368">
    <property type="component" value="Unassembled WGS sequence"/>
</dbReference>
<feature type="active site" description="Proton donor" evidence="4">
    <location>
        <position position="108"/>
    </location>
</feature>
<dbReference type="GO" id="GO:0000166">
    <property type="term" value="F:nucleotide binding"/>
    <property type="evidence" value="ECO:0007669"/>
    <property type="project" value="UniProtKB-KW"/>
</dbReference>
<dbReference type="Gene3D" id="3.40.50.10860">
    <property type="entry name" value="Leucine Dehydrogenase, chain A, domain 1"/>
    <property type="match status" value="1"/>
</dbReference>
<keyword evidence="5" id="KW-0547">Nucleotide-binding</keyword>
<dbReference type="CDD" id="cd01076">
    <property type="entry name" value="NAD_bind_1_Glu_DH"/>
    <property type="match status" value="1"/>
</dbReference>
<keyword evidence="5" id="KW-0520">NAD</keyword>
<dbReference type="GO" id="GO:0004352">
    <property type="term" value="F:glutamate dehydrogenase (NAD+) activity"/>
    <property type="evidence" value="ECO:0007669"/>
    <property type="project" value="TreeGrafter"/>
</dbReference>
<dbReference type="PANTHER" id="PTHR11606">
    <property type="entry name" value="GLUTAMATE DEHYDROGENASE"/>
    <property type="match status" value="1"/>
</dbReference>
<protein>
    <recommendedName>
        <fullName evidence="3">Glutamate dehydrogenase</fullName>
    </recommendedName>
</protein>
<evidence type="ECO:0000313" key="9">
    <source>
        <dbReference type="EMBL" id="SHF25575.1"/>
    </source>
</evidence>
<dbReference type="InterPro" id="IPR006096">
    <property type="entry name" value="Glu/Leu/Phe/Val/Trp_DH_C"/>
</dbReference>
<keyword evidence="2 3" id="KW-0560">Oxidoreductase</keyword>
<evidence type="ECO:0000256" key="2">
    <source>
        <dbReference type="ARBA" id="ARBA00023002"/>
    </source>
</evidence>
<dbReference type="SMART" id="SM00839">
    <property type="entry name" value="ELFV_dehydrog"/>
    <property type="match status" value="1"/>
</dbReference>
<feature type="binding site" evidence="5">
    <location>
        <position position="196"/>
    </location>
    <ligand>
        <name>NAD(+)</name>
        <dbReference type="ChEBI" id="CHEBI:57540"/>
    </ligand>
</feature>
<reference evidence="9 10" key="1">
    <citation type="submission" date="2016-11" db="EMBL/GenBank/DDBJ databases">
        <authorList>
            <person name="Jaros S."/>
            <person name="Januszkiewicz K."/>
            <person name="Wedrychowicz H."/>
        </authorList>
    </citation>
    <scope>NUCLEOTIDE SEQUENCE [LARGE SCALE GENOMIC DNA]</scope>
    <source>
        <strain evidence="9 10">DSM 26897</strain>
    </source>
</reference>
<keyword evidence="10" id="KW-1185">Reference proteome</keyword>
<dbReference type="InterPro" id="IPR033922">
    <property type="entry name" value="NAD_bind_Glu_DH"/>
</dbReference>
<evidence type="ECO:0000256" key="4">
    <source>
        <dbReference type="PIRSR" id="PIRSR000185-1"/>
    </source>
</evidence>
<dbReference type="PRINTS" id="PR00082">
    <property type="entry name" value="GLFDHDRGNASE"/>
</dbReference>
<evidence type="ECO:0000256" key="6">
    <source>
        <dbReference type="PIRSR" id="PIRSR000185-3"/>
    </source>
</evidence>
<comment type="similarity">
    <text evidence="1 3 7">Belongs to the Glu/Leu/Phe/Val dehydrogenases family.</text>
</comment>
<evidence type="ECO:0000256" key="5">
    <source>
        <dbReference type="PIRSR" id="PIRSR000185-2"/>
    </source>
</evidence>
<dbReference type="InterPro" id="IPR014362">
    <property type="entry name" value="Glu_DH"/>
</dbReference>
<feature type="domain" description="Glutamate/phenylalanine/leucine/valine/L-tryptophan dehydrogenase C-terminal" evidence="8">
    <location>
        <begin position="189"/>
        <end position="470"/>
    </location>
</feature>
<dbReference type="OrthoDB" id="9803297at2"/>
<dbReference type="FunFam" id="3.40.50.720:FF:000100">
    <property type="entry name" value="Glutamate dehydrogenase 1, mitochondrial"/>
    <property type="match status" value="1"/>
</dbReference>
<gene>
    <name evidence="9" type="ORF">SAMN05444008_106125</name>
</gene>
<dbReference type="InterPro" id="IPR033524">
    <property type="entry name" value="Glu/Leu/Phe/Val_DH_AS"/>
</dbReference>
<dbReference type="PROSITE" id="PS00074">
    <property type="entry name" value="GLFV_DEHYDROGENASE"/>
    <property type="match status" value="1"/>
</dbReference>
<organism evidence="9 10">
    <name type="scientific">Cnuella takakiae</name>
    <dbReference type="NCBI Taxonomy" id="1302690"/>
    <lineage>
        <taxon>Bacteria</taxon>
        <taxon>Pseudomonadati</taxon>
        <taxon>Bacteroidota</taxon>
        <taxon>Chitinophagia</taxon>
        <taxon>Chitinophagales</taxon>
        <taxon>Chitinophagaceae</taxon>
        <taxon>Cnuella</taxon>
    </lineage>
</organism>
<dbReference type="FunFam" id="3.40.50.10860:FF:000003">
    <property type="entry name" value="Glutamate dehydrogenase"/>
    <property type="match status" value="1"/>
</dbReference>
<proteinExistence type="inferred from homology"/>
<feature type="binding site" evidence="5">
    <location>
        <position position="235"/>
    </location>
    <ligand>
        <name>NAD(+)</name>
        <dbReference type="ChEBI" id="CHEBI:57540"/>
    </ligand>
</feature>
<dbReference type="Gene3D" id="3.40.50.720">
    <property type="entry name" value="NAD(P)-binding Rossmann-like Domain"/>
    <property type="match status" value="1"/>
</dbReference>
<feature type="binding site" evidence="5">
    <location>
        <position position="72"/>
    </location>
    <ligand>
        <name>substrate</name>
    </ligand>
</feature>
<sequence length="473" mass="52345">MAHSTDYSFYESVNQSFDKAAKFTKWDPGILEQIKACNAVYRMKFPVKMDDGHIEVIEAYRVQHSQHKTPCKGGIRFAAEVNQDEVMALAALMTYKCAIVNVPFGGGKGGIKINPRKYSVYELEKVTRRYTAELVKKNFIGPGTDVPAPDYGTGEREMAWIVDTYQSLRPGEIDAAGCVTGKPVTQGGVRGRREATGLGVFYGLREVCNMPDVMQKLGLTPGVEGKRVIIQGLGNVGYHTAKYFQEAGAKIIALAEYEGAIWNDEGLDFEAVFQHRKTTGSILNFPGAQNFAKNTDALEYDCDILVPAALENVINGENAPRVKARIIGEAANGPLTPEADEIFAQKGTLVVPDMYLNAGGVTVSYFEWLKNLSHVRYGRMEKRFTENMNTHILAQIEELSGKQVSQKERQFIMHGPDEVDLVYSGLEETMIAATREIMDTWKANPQLPDMRTAAFVVAINKVANAYVELGIFP</sequence>
<evidence type="ECO:0000256" key="1">
    <source>
        <dbReference type="ARBA" id="ARBA00006382"/>
    </source>
</evidence>
<dbReference type="InterPro" id="IPR046346">
    <property type="entry name" value="Aminoacid_DH-like_N_sf"/>
</dbReference>
<evidence type="ECO:0000313" key="10">
    <source>
        <dbReference type="Proteomes" id="UP000184368"/>
    </source>
</evidence>
<dbReference type="GO" id="GO:0006538">
    <property type="term" value="P:L-glutamate catabolic process"/>
    <property type="evidence" value="ECO:0007669"/>
    <property type="project" value="TreeGrafter"/>
</dbReference>
<dbReference type="STRING" id="1302690.BUE76_09400"/>